<comment type="similarity">
    <text evidence="2">Belongs to the gluconokinase GntK/GntV family.</text>
</comment>
<dbReference type="SUPFAM" id="SSF52540">
    <property type="entry name" value="P-loop containing nucleoside triphosphate hydrolases"/>
    <property type="match status" value="1"/>
</dbReference>
<evidence type="ECO:0000256" key="2">
    <source>
        <dbReference type="ARBA" id="ARBA00008420"/>
    </source>
</evidence>
<comment type="catalytic activity">
    <reaction evidence="9">
        <text>D-gluconate + ATP = 6-phospho-D-gluconate + ADP + H(+)</text>
        <dbReference type="Rhea" id="RHEA:19433"/>
        <dbReference type="ChEBI" id="CHEBI:15378"/>
        <dbReference type="ChEBI" id="CHEBI:18391"/>
        <dbReference type="ChEBI" id="CHEBI:30616"/>
        <dbReference type="ChEBI" id="CHEBI:58759"/>
        <dbReference type="ChEBI" id="CHEBI:456216"/>
        <dbReference type="EC" id="2.7.1.12"/>
    </reaction>
</comment>
<dbReference type="EC" id="2.7.1.12" evidence="3"/>
<keyword evidence="4" id="KW-0808">Transferase</keyword>
<comment type="caution">
    <text evidence="11">The sequence shown here is derived from an EMBL/GenBank/DDBJ whole genome shotgun (WGS) entry which is preliminary data.</text>
</comment>
<dbReference type="InterPro" id="IPR008183">
    <property type="entry name" value="Aldose_1/G6P_1-epimerase"/>
</dbReference>
<evidence type="ECO:0000256" key="5">
    <source>
        <dbReference type="ARBA" id="ARBA00022741"/>
    </source>
</evidence>
<dbReference type="PANTHER" id="PTHR43442:SF3">
    <property type="entry name" value="GLUCONOKINASE-RELATED"/>
    <property type="match status" value="1"/>
</dbReference>
<proteinExistence type="inferred from homology"/>
<gene>
    <name evidence="11" type="ORF">Sxan_04930</name>
</gene>
<dbReference type="Proteomes" id="UP000600026">
    <property type="component" value="Unassembled WGS sequence"/>
</dbReference>
<dbReference type="OrthoDB" id="4739604at2"/>
<evidence type="ECO:0000256" key="4">
    <source>
        <dbReference type="ARBA" id="ARBA00022679"/>
    </source>
</evidence>
<dbReference type="GO" id="GO:0005737">
    <property type="term" value="C:cytoplasm"/>
    <property type="evidence" value="ECO:0007669"/>
    <property type="project" value="TreeGrafter"/>
</dbReference>
<keyword evidence="5" id="KW-0547">Nucleotide-binding</keyword>
<evidence type="ECO:0000256" key="3">
    <source>
        <dbReference type="ARBA" id="ARBA00012054"/>
    </source>
</evidence>
<dbReference type="CDD" id="cd09022">
    <property type="entry name" value="Aldose_epim_Ec_YihR"/>
    <property type="match status" value="1"/>
</dbReference>
<evidence type="ECO:0000256" key="6">
    <source>
        <dbReference type="ARBA" id="ARBA00022777"/>
    </source>
</evidence>
<dbReference type="Gene3D" id="2.70.98.10">
    <property type="match status" value="1"/>
</dbReference>
<dbReference type="Pfam" id="PF01263">
    <property type="entry name" value="Aldose_epim"/>
    <property type="match status" value="1"/>
</dbReference>
<dbReference type="NCBIfam" id="TIGR01313">
    <property type="entry name" value="therm_gnt_kin"/>
    <property type="match status" value="1"/>
</dbReference>
<dbReference type="GO" id="GO:0005524">
    <property type="term" value="F:ATP binding"/>
    <property type="evidence" value="ECO:0007669"/>
    <property type="project" value="UniProtKB-KW"/>
</dbReference>
<evidence type="ECO:0000256" key="8">
    <source>
        <dbReference type="ARBA" id="ARBA00023064"/>
    </source>
</evidence>
<accession>A0A919GT45</accession>
<dbReference type="InterPro" id="IPR027417">
    <property type="entry name" value="P-loop_NTPase"/>
</dbReference>
<dbReference type="RefSeq" id="WP_157853229.1">
    <property type="nucleotide sequence ID" value="NZ_BNEE01000003.1"/>
</dbReference>
<dbReference type="InterPro" id="IPR011013">
    <property type="entry name" value="Gal_mutarotase_sf_dom"/>
</dbReference>
<dbReference type="Pfam" id="PF13671">
    <property type="entry name" value="AAA_33"/>
    <property type="match status" value="1"/>
</dbReference>
<dbReference type="CDD" id="cd02021">
    <property type="entry name" value="GntK"/>
    <property type="match status" value="1"/>
</dbReference>
<evidence type="ECO:0000313" key="11">
    <source>
        <dbReference type="EMBL" id="GHI83129.1"/>
    </source>
</evidence>
<dbReference type="GO" id="GO:0030246">
    <property type="term" value="F:carbohydrate binding"/>
    <property type="evidence" value="ECO:0007669"/>
    <property type="project" value="InterPro"/>
</dbReference>
<feature type="region of interest" description="Disordered" evidence="10">
    <location>
        <begin position="1"/>
        <end position="29"/>
    </location>
</feature>
<dbReference type="InterPro" id="IPR037480">
    <property type="entry name" value="YihR-like"/>
</dbReference>
<dbReference type="InterPro" id="IPR006001">
    <property type="entry name" value="Therm_gnt_kin"/>
</dbReference>
<dbReference type="AlphaFoldDB" id="A0A919GT45"/>
<dbReference type="GO" id="GO:0019521">
    <property type="term" value="P:D-gluconate metabolic process"/>
    <property type="evidence" value="ECO:0007669"/>
    <property type="project" value="UniProtKB-KW"/>
</dbReference>
<evidence type="ECO:0000256" key="9">
    <source>
        <dbReference type="ARBA" id="ARBA00048090"/>
    </source>
</evidence>
<keyword evidence="7" id="KW-0067">ATP-binding</keyword>
<dbReference type="EMBL" id="BNEE01000003">
    <property type="protein sequence ID" value="GHI83129.1"/>
    <property type="molecule type" value="Genomic_DNA"/>
</dbReference>
<dbReference type="FunFam" id="3.40.50.300:FF:000522">
    <property type="entry name" value="Gluconokinase"/>
    <property type="match status" value="1"/>
</dbReference>
<dbReference type="PANTHER" id="PTHR43442">
    <property type="entry name" value="GLUCONOKINASE-RELATED"/>
    <property type="match status" value="1"/>
</dbReference>
<protein>
    <recommendedName>
        <fullName evidence="3">gluconokinase</fullName>
        <ecNumber evidence="3">2.7.1.12</ecNumber>
    </recommendedName>
</protein>
<keyword evidence="12" id="KW-1185">Reference proteome</keyword>
<evidence type="ECO:0000313" key="12">
    <source>
        <dbReference type="Proteomes" id="UP000600026"/>
    </source>
</evidence>
<organism evidence="11 12">
    <name type="scientific">Streptomyces xanthophaeus</name>
    <dbReference type="NCBI Taxonomy" id="67385"/>
    <lineage>
        <taxon>Bacteria</taxon>
        <taxon>Bacillati</taxon>
        <taxon>Actinomycetota</taxon>
        <taxon>Actinomycetes</taxon>
        <taxon>Kitasatosporales</taxon>
        <taxon>Streptomycetaceae</taxon>
        <taxon>Streptomyces</taxon>
    </lineage>
</organism>
<reference evidence="11" key="1">
    <citation type="submission" date="2020-09" db="EMBL/GenBank/DDBJ databases">
        <title>Whole genome shotgun sequence of Streptomyces xanthophaeus NBRC 12829.</title>
        <authorList>
            <person name="Komaki H."/>
            <person name="Tamura T."/>
        </authorList>
    </citation>
    <scope>NUCLEOTIDE SEQUENCE</scope>
    <source>
        <strain evidence="11">NBRC 12829</strain>
    </source>
</reference>
<keyword evidence="8" id="KW-0311">Gluconate utilization</keyword>
<name>A0A919GT45_9ACTN</name>
<sequence length="511" mass="55253">MGHHTGGAMRGEPDATPPGREDPAALRPTEPVTVLIVTGVAGSGKSTVAALLADRLGWAYQDADDFHTAANRARMAAGHPLTDEDRNPWLAEVAAWIDRRIAAPDPAVVACSALKRSYRDRLAASRPGVRLVYLHGSPELIRSRLLARHDHFFPALLLDSQFADLQEPGPDEHAWVVDAGRPPGAVVSAVIARLAAEAPAPTGKQYIPSGEQWLLRHGAQTAVVVELGGALRLYELDGRPLLDGFAPDEPITGGRGQLLVPWPNRVADGRYRFHGEERQLPLTEPENNNAIHGLLRWVPWRLLARREDALTVGTTLFPQPGYPHRLDVTAVYRLGEDGLETTVTATNTGDTAAPYGVGQHPYLTVGTDRVDTAVLTVPARSCLRTDERGLPAGQEPVAGTAHDFRTARPIGGRRLDTAYTDLDRDDAGCSVVRLAHPSGRHGLDVRLAEGVRYVQIYTGDTLGEPGRRRRGVAVEPMSCPADAFRSGTALTVLEPGARHVLRWGLAPWGTW</sequence>
<dbReference type="InterPro" id="IPR014718">
    <property type="entry name" value="GH-type_carb-bd"/>
</dbReference>
<keyword evidence="6" id="KW-0418">Kinase</keyword>
<evidence type="ECO:0000256" key="7">
    <source>
        <dbReference type="ARBA" id="ARBA00022840"/>
    </source>
</evidence>
<comment type="pathway">
    <text evidence="1">Carbohydrate acid metabolism.</text>
</comment>
<dbReference type="GO" id="GO:0046316">
    <property type="term" value="F:gluconokinase activity"/>
    <property type="evidence" value="ECO:0007669"/>
    <property type="project" value="UniProtKB-EC"/>
</dbReference>
<dbReference type="SUPFAM" id="SSF74650">
    <property type="entry name" value="Galactose mutarotase-like"/>
    <property type="match status" value="1"/>
</dbReference>
<evidence type="ECO:0000256" key="10">
    <source>
        <dbReference type="SAM" id="MobiDB-lite"/>
    </source>
</evidence>
<dbReference type="GO" id="GO:0016853">
    <property type="term" value="F:isomerase activity"/>
    <property type="evidence" value="ECO:0007669"/>
    <property type="project" value="InterPro"/>
</dbReference>
<evidence type="ECO:0000256" key="1">
    <source>
        <dbReference type="ARBA" id="ARBA00004761"/>
    </source>
</evidence>
<dbReference type="Gene3D" id="3.40.50.300">
    <property type="entry name" value="P-loop containing nucleotide triphosphate hydrolases"/>
    <property type="match status" value="1"/>
</dbReference>